<dbReference type="EMBL" id="ABEU02000012">
    <property type="protein sequence ID" value="PNR43561.1"/>
    <property type="molecule type" value="Genomic_DNA"/>
</dbReference>
<feature type="region of interest" description="Disordered" evidence="9">
    <location>
        <begin position="1"/>
        <end position="81"/>
    </location>
</feature>
<feature type="domain" description="RING-type" evidence="10">
    <location>
        <begin position="171"/>
        <end position="213"/>
    </location>
</feature>
<evidence type="ECO:0000256" key="9">
    <source>
        <dbReference type="SAM" id="MobiDB-lite"/>
    </source>
</evidence>
<dbReference type="EC" id="2.3.2.27" evidence="2"/>
<name>A0A2K1JPX2_PHYPA</name>
<sequence>MSSSVVATSASGAAGGHKSRSAGKGRRRRAAAEQRRIEQQRWGGYAQDDEEDFSVVAAPSPPTSRRRSRRRDSVEDRREDSFDLTRSDHLAAFDDIGADLELALALSVSFAETNPGFVHRTDRSFAPLIVDMTYESLVQLEDVRCVASAATVAALPVCLPEKVPEAVSEACVICQEEFEDADSQVQLPCSHVFHQPCGAHWLLIHSKLCPICKHDVTESAAAETTSPSSQSR</sequence>
<dbReference type="PANTHER" id="PTHR22937:SF65">
    <property type="entry name" value="E3 UBIQUITIN-PROTEIN LIGASE ARK2C"/>
    <property type="match status" value="1"/>
</dbReference>
<accession>A0A2K1JPX2</accession>
<keyword evidence="4" id="KW-0479">Metal-binding</keyword>
<dbReference type="STRING" id="3218.A0A2K1JPX2"/>
<feature type="compositionally biased region" description="Basic residues" evidence="9">
    <location>
        <begin position="17"/>
        <end position="29"/>
    </location>
</feature>
<evidence type="ECO:0000259" key="10">
    <source>
        <dbReference type="PROSITE" id="PS50089"/>
    </source>
</evidence>
<dbReference type="PaxDb" id="3218-PP1S56_237V6.1"/>
<feature type="compositionally biased region" description="Basic and acidic residues" evidence="9">
    <location>
        <begin position="30"/>
        <end position="39"/>
    </location>
</feature>
<keyword evidence="5 8" id="KW-0863">Zinc-finger</keyword>
<evidence type="ECO:0000256" key="7">
    <source>
        <dbReference type="ARBA" id="ARBA00022833"/>
    </source>
</evidence>
<keyword evidence="13" id="KW-1185">Reference proteome</keyword>
<dbReference type="Pfam" id="PF13639">
    <property type="entry name" value="zf-RING_2"/>
    <property type="match status" value="1"/>
</dbReference>
<dbReference type="OMA" id="LIVDMTY"/>
<reference evidence="12" key="3">
    <citation type="submission" date="2020-12" db="UniProtKB">
        <authorList>
            <consortium name="EnsemblPlants"/>
        </authorList>
    </citation>
    <scope>IDENTIFICATION</scope>
</reference>
<evidence type="ECO:0000313" key="12">
    <source>
        <dbReference type="EnsemblPlants" id="PAC:32972656.CDS.1"/>
    </source>
</evidence>
<comment type="catalytic activity">
    <reaction evidence="1">
        <text>S-ubiquitinyl-[E2 ubiquitin-conjugating enzyme]-L-cysteine + [acceptor protein]-L-lysine = [E2 ubiquitin-conjugating enzyme]-L-cysteine + N(6)-ubiquitinyl-[acceptor protein]-L-lysine.</text>
        <dbReference type="EC" id="2.3.2.27"/>
    </reaction>
</comment>
<dbReference type="PROSITE" id="PS50089">
    <property type="entry name" value="ZF_RING_2"/>
    <property type="match status" value="1"/>
</dbReference>
<dbReference type="RefSeq" id="XP_024390293.1">
    <property type="nucleotide sequence ID" value="XM_024534525.2"/>
</dbReference>
<dbReference type="InterPro" id="IPR001841">
    <property type="entry name" value="Znf_RING"/>
</dbReference>
<dbReference type="Gramene" id="Pp3c12_7720V3.1">
    <property type="protein sequence ID" value="PAC:32972656.CDS.1"/>
    <property type="gene ID" value="Pp3c12_7720"/>
</dbReference>
<dbReference type="OrthoDB" id="4348522at2759"/>
<dbReference type="InterPro" id="IPR013083">
    <property type="entry name" value="Znf_RING/FYVE/PHD"/>
</dbReference>
<dbReference type="PANTHER" id="PTHR22937">
    <property type="entry name" value="E3 UBIQUITIN-PROTEIN LIGASE RNF165"/>
    <property type="match status" value="1"/>
</dbReference>
<dbReference type="Gene3D" id="3.30.40.10">
    <property type="entry name" value="Zinc/RING finger domain, C3HC4 (zinc finger)"/>
    <property type="match status" value="1"/>
</dbReference>
<evidence type="ECO:0000313" key="13">
    <source>
        <dbReference type="Proteomes" id="UP000006727"/>
    </source>
</evidence>
<reference evidence="11 13" key="1">
    <citation type="journal article" date="2008" name="Science">
        <title>The Physcomitrella genome reveals evolutionary insights into the conquest of land by plants.</title>
        <authorList>
            <person name="Rensing S."/>
            <person name="Lang D."/>
            <person name="Zimmer A."/>
            <person name="Terry A."/>
            <person name="Salamov A."/>
            <person name="Shapiro H."/>
            <person name="Nishiyama T."/>
            <person name="Perroud P.-F."/>
            <person name="Lindquist E."/>
            <person name="Kamisugi Y."/>
            <person name="Tanahashi T."/>
            <person name="Sakakibara K."/>
            <person name="Fujita T."/>
            <person name="Oishi K."/>
            <person name="Shin-I T."/>
            <person name="Kuroki Y."/>
            <person name="Toyoda A."/>
            <person name="Suzuki Y."/>
            <person name="Hashimoto A."/>
            <person name="Yamaguchi K."/>
            <person name="Sugano A."/>
            <person name="Kohara Y."/>
            <person name="Fujiyama A."/>
            <person name="Anterola A."/>
            <person name="Aoki S."/>
            <person name="Ashton N."/>
            <person name="Barbazuk W.B."/>
            <person name="Barker E."/>
            <person name="Bennetzen J."/>
            <person name="Bezanilla M."/>
            <person name="Blankenship R."/>
            <person name="Cho S.H."/>
            <person name="Dutcher S."/>
            <person name="Estelle M."/>
            <person name="Fawcett J.A."/>
            <person name="Gundlach H."/>
            <person name="Hanada K."/>
            <person name="Heyl A."/>
            <person name="Hicks K.A."/>
            <person name="Hugh J."/>
            <person name="Lohr M."/>
            <person name="Mayer K."/>
            <person name="Melkozernov A."/>
            <person name="Murata T."/>
            <person name="Nelson D."/>
            <person name="Pils B."/>
            <person name="Prigge M."/>
            <person name="Reiss B."/>
            <person name="Renner T."/>
            <person name="Rombauts S."/>
            <person name="Rushton P."/>
            <person name="Sanderfoot A."/>
            <person name="Schween G."/>
            <person name="Shiu S.-H."/>
            <person name="Stueber K."/>
            <person name="Theodoulou F.L."/>
            <person name="Tu H."/>
            <person name="Van de Peer Y."/>
            <person name="Verrier P.J."/>
            <person name="Waters E."/>
            <person name="Wood A."/>
            <person name="Yang L."/>
            <person name="Cove D."/>
            <person name="Cuming A."/>
            <person name="Hasebe M."/>
            <person name="Lucas S."/>
            <person name="Mishler D.B."/>
            <person name="Reski R."/>
            <person name="Grigoriev I."/>
            <person name="Quatrano R.S."/>
            <person name="Boore J.L."/>
        </authorList>
    </citation>
    <scope>NUCLEOTIDE SEQUENCE [LARGE SCALE GENOMIC DNA]</scope>
    <source>
        <strain evidence="12 13">cv. Gransden 2004</strain>
    </source>
</reference>
<protein>
    <recommendedName>
        <fullName evidence="2">RING-type E3 ubiquitin transferase</fullName>
        <ecNumber evidence="2">2.3.2.27</ecNumber>
    </recommendedName>
</protein>
<keyword evidence="7" id="KW-0862">Zinc</keyword>
<evidence type="ECO:0000256" key="2">
    <source>
        <dbReference type="ARBA" id="ARBA00012483"/>
    </source>
</evidence>
<dbReference type="AlphaFoldDB" id="A0A2K1JPX2"/>
<dbReference type="GeneID" id="112289368"/>
<proteinExistence type="predicted"/>
<keyword evidence="6" id="KW-0833">Ubl conjugation pathway</keyword>
<evidence type="ECO:0000256" key="1">
    <source>
        <dbReference type="ARBA" id="ARBA00000900"/>
    </source>
</evidence>
<dbReference type="SUPFAM" id="SSF57850">
    <property type="entry name" value="RING/U-box"/>
    <property type="match status" value="1"/>
</dbReference>
<evidence type="ECO:0000256" key="4">
    <source>
        <dbReference type="ARBA" id="ARBA00022723"/>
    </source>
</evidence>
<evidence type="ECO:0000313" key="11">
    <source>
        <dbReference type="EMBL" id="PNR43561.1"/>
    </source>
</evidence>
<dbReference type="Gramene" id="Pp3c12_7720V3.2">
    <property type="protein sequence ID" value="PAC:32972657.CDS.1"/>
    <property type="gene ID" value="Pp3c12_7720"/>
</dbReference>
<dbReference type="Proteomes" id="UP000006727">
    <property type="component" value="Chromosome 12"/>
</dbReference>
<dbReference type="GO" id="GO:0008270">
    <property type="term" value="F:zinc ion binding"/>
    <property type="evidence" value="ECO:0007669"/>
    <property type="project" value="UniProtKB-KW"/>
</dbReference>
<organism evidence="11">
    <name type="scientific">Physcomitrium patens</name>
    <name type="common">Spreading-leaved earth moss</name>
    <name type="synonym">Physcomitrella patens</name>
    <dbReference type="NCBI Taxonomy" id="3218"/>
    <lineage>
        <taxon>Eukaryota</taxon>
        <taxon>Viridiplantae</taxon>
        <taxon>Streptophyta</taxon>
        <taxon>Embryophyta</taxon>
        <taxon>Bryophyta</taxon>
        <taxon>Bryophytina</taxon>
        <taxon>Bryopsida</taxon>
        <taxon>Funariidae</taxon>
        <taxon>Funariales</taxon>
        <taxon>Funariaceae</taxon>
        <taxon>Physcomitrium</taxon>
    </lineage>
</organism>
<dbReference type="SMART" id="SM00184">
    <property type="entry name" value="RING"/>
    <property type="match status" value="1"/>
</dbReference>
<gene>
    <name evidence="12" type="primary">LOC112289368</name>
    <name evidence="11" type="ORF">PHYPA_015942</name>
</gene>
<feature type="compositionally biased region" description="Low complexity" evidence="9">
    <location>
        <begin position="1"/>
        <end position="12"/>
    </location>
</feature>
<evidence type="ECO:0000256" key="5">
    <source>
        <dbReference type="ARBA" id="ARBA00022771"/>
    </source>
</evidence>
<feature type="compositionally biased region" description="Basic and acidic residues" evidence="9">
    <location>
        <begin position="71"/>
        <end position="81"/>
    </location>
</feature>
<dbReference type="InterPro" id="IPR045191">
    <property type="entry name" value="MBR1/2-like"/>
</dbReference>
<reference evidence="11 13" key="2">
    <citation type="journal article" date="2018" name="Plant J.">
        <title>The Physcomitrella patens chromosome-scale assembly reveals moss genome structure and evolution.</title>
        <authorList>
            <person name="Lang D."/>
            <person name="Ullrich K.K."/>
            <person name="Murat F."/>
            <person name="Fuchs J."/>
            <person name="Jenkins J."/>
            <person name="Haas F.B."/>
            <person name="Piednoel M."/>
            <person name="Gundlach H."/>
            <person name="Van Bel M."/>
            <person name="Meyberg R."/>
            <person name="Vives C."/>
            <person name="Morata J."/>
            <person name="Symeonidi A."/>
            <person name="Hiss M."/>
            <person name="Muchero W."/>
            <person name="Kamisugi Y."/>
            <person name="Saleh O."/>
            <person name="Blanc G."/>
            <person name="Decker E.L."/>
            <person name="van Gessel N."/>
            <person name="Grimwood J."/>
            <person name="Hayes R.D."/>
            <person name="Graham S.W."/>
            <person name="Gunter L.E."/>
            <person name="McDaniel S.F."/>
            <person name="Hoernstein S.N.W."/>
            <person name="Larsson A."/>
            <person name="Li F.W."/>
            <person name="Perroud P.F."/>
            <person name="Phillips J."/>
            <person name="Ranjan P."/>
            <person name="Rokshar D.S."/>
            <person name="Rothfels C.J."/>
            <person name="Schneider L."/>
            <person name="Shu S."/>
            <person name="Stevenson D.W."/>
            <person name="Thummler F."/>
            <person name="Tillich M."/>
            <person name="Villarreal Aguilar J.C."/>
            <person name="Widiez T."/>
            <person name="Wong G.K."/>
            <person name="Wymore A."/>
            <person name="Zhang Y."/>
            <person name="Zimmer A.D."/>
            <person name="Quatrano R.S."/>
            <person name="Mayer K.F.X."/>
            <person name="Goodstein D."/>
            <person name="Casacuberta J.M."/>
            <person name="Vandepoele K."/>
            <person name="Reski R."/>
            <person name="Cuming A.C."/>
            <person name="Tuskan G.A."/>
            <person name="Maumus F."/>
            <person name="Salse J."/>
            <person name="Schmutz J."/>
            <person name="Rensing S.A."/>
        </authorList>
    </citation>
    <scope>NUCLEOTIDE SEQUENCE [LARGE SCALE GENOMIC DNA]</scope>
    <source>
        <strain evidence="12 13">cv. Gransden 2004</strain>
    </source>
</reference>
<evidence type="ECO:0000256" key="3">
    <source>
        <dbReference type="ARBA" id="ARBA00022679"/>
    </source>
</evidence>
<evidence type="ECO:0000256" key="8">
    <source>
        <dbReference type="PROSITE-ProRule" id="PRU00175"/>
    </source>
</evidence>
<evidence type="ECO:0000256" key="6">
    <source>
        <dbReference type="ARBA" id="ARBA00022786"/>
    </source>
</evidence>
<dbReference type="GO" id="GO:0061630">
    <property type="term" value="F:ubiquitin protein ligase activity"/>
    <property type="evidence" value="ECO:0000318"/>
    <property type="project" value="GO_Central"/>
</dbReference>
<dbReference type="EnsemblPlants" id="Pp3c12_7720V3.1">
    <property type="protein sequence ID" value="PAC:32972656.CDS.1"/>
    <property type="gene ID" value="Pp3c12_7720"/>
</dbReference>
<keyword evidence="3" id="KW-0808">Transferase</keyword>
<dbReference type="CDD" id="cd16448">
    <property type="entry name" value="RING-H2"/>
    <property type="match status" value="1"/>
</dbReference>
<dbReference type="EnsemblPlants" id="Pp3c12_7720V3.2">
    <property type="protein sequence ID" value="PAC:32972657.CDS.1"/>
    <property type="gene ID" value="Pp3c12_7720"/>
</dbReference>